<evidence type="ECO:0000313" key="1">
    <source>
        <dbReference type="EMBL" id="EMI17360.1"/>
    </source>
</evidence>
<proteinExistence type="predicted"/>
<name>M5RDA6_9BACT</name>
<organism evidence="1 2">
    <name type="scientific">Rhodopirellula maiorica SM1</name>
    <dbReference type="NCBI Taxonomy" id="1265738"/>
    <lineage>
        <taxon>Bacteria</taxon>
        <taxon>Pseudomonadati</taxon>
        <taxon>Planctomycetota</taxon>
        <taxon>Planctomycetia</taxon>
        <taxon>Pirellulales</taxon>
        <taxon>Pirellulaceae</taxon>
        <taxon>Novipirellula</taxon>
    </lineage>
</organism>
<accession>M5RDA6</accession>
<dbReference type="AlphaFoldDB" id="M5RDA6"/>
<comment type="caution">
    <text evidence="1">The sequence shown here is derived from an EMBL/GenBank/DDBJ whole genome shotgun (WGS) entry which is preliminary data.</text>
</comment>
<evidence type="ECO:0000313" key="2">
    <source>
        <dbReference type="Proteomes" id="UP000011991"/>
    </source>
</evidence>
<dbReference type="EMBL" id="ANOG01000805">
    <property type="protein sequence ID" value="EMI17360.1"/>
    <property type="molecule type" value="Genomic_DNA"/>
</dbReference>
<dbReference type="Proteomes" id="UP000011991">
    <property type="component" value="Unassembled WGS sequence"/>
</dbReference>
<gene>
    <name evidence="1" type="ORF">RMSM_05711</name>
</gene>
<sequence length="74" mass="8029">MYNVVVLRPNHVSVTVADDVVVVINMCTTDGRNDAVGASVNHIVVLNSLNVTMRIPDHVVVMIDVRLNDSTVAM</sequence>
<dbReference type="PATRIC" id="fig|1265738.3.peg.5710"/>
<keyword evidence="2" id="KW-1185">Reference proteome</keyword>
<protein>
    <submittedName>
        <fullName evidence="1">Uncharacterized protein</fullName>
    </submittedName>
</protein>
<reference evidence="1 2" key="1">
    <citation type="journal article" date="2013" name="Mar. Genomics">
        <title>Expression of sulfatases in Rhodopirellula baltica and the diversity of sulfatases in the genus Rhodopirellula.</title>
        <authorList>
            <person name="Wegner C.E."/>
            <person name="Richter-Heitmann T."/>
            <person name="Klindworth A."/>
            <person name="Klockow C."/>
            <person name="Richter M."/>
            <person name="Achstetter T."/>
            <person name="Glockner F.O."/>
            <person name="Harder J."/>
        </authorList>
    </citation>
    <scope>NUCLEOTIDE SEQUENCE [LARGE SCALE GENOMIC DNA]</scope>
    <source>
        <strain evidence="1 2">SM1</strain>
    </source>
</reference>